<dbReference type="EMBL" id="BMKG01000004">
    <property type="protein sequence ID" value="GGB92689.1"/>
    <property type="molecule type" value="Genomic_DNA"/>
</dbReference>
<dbReference type="InterPro" id="IPR016024">
    <property type="entry name" value="ARM-type_fold"/>
</dbReference>
<keyword evidence="4" id="KW-1185">Reference proteome</keyword>
<dbReference type="SUPFAM" id="SSF48371">
    <property type="entry name" value="ARM repeat"/>
    <property type="match status" value="1"/>
</dbReference>
<evidence type="ECO:0000313" key="4">
    <source>
        <dbReference type="Proteomes" id="UP000622638"/>
    </source>
</evidence>
<reference evidence="2 3" key="3">
    <citation type="submission" date="2019-11" db="EMBL/GenBank/DDBJ databases">
        <title>Type strains purchased from KCTC, JCM and DSMZ.</title>
        <authorList>
            <person name="Lu H."/>
        </authorList>
    </citation>
    <scope>NUCLEOTIDE SEQUENCE [LARGE SCALE GENOMIC DNA]</scope>
    <source>
        <strain evidence="2 3">KCTC 52429</strain>
    </source>
</reference>
<comment type="caution">
    <text evidence="2">The sequence shown here is derived from an EMBL/GenBank/DDBJ whole genome shotgun (WGS) entry which is preliminary data.</text>
</comment>
<evidence type="ECO:0000313" key="2">
    <source>
        <dbReference type="EMBL" id="MTV55484.1"/>
    </source>
</evidence>
<sequence>MALSIACPNDAVMSIEDYLEYVLDEVDVSDIDAIAASAPALQSLGNNRDLVADIFNQNLKNFLAGGRTTQYSPQSFVIGGKRTDKKMFFVRGNVWCPIAQQAAMRALEERVFSYHIAHDHNFHFMTVGYYGPGYETDIYEYDHAKVQGYVDEPVELRFLERTGLPRGKVMLYRPSVDVHLQLPPAELSISLNLMVLEPQLQARDQYFFDVDAGRIAGLPYSAAVFQRNTLIQLAGHIGNARTAELLHRLAASDSNRRTRVAALDSMVRLAPPGVETVLCGHADDADTMVRTYARTALDAAEQPSALAHLRGGLGLSYRQEVSTLARKGLGEALH</sequence>
<organism evidence="2 3">
    <name type="scientific">Pseudoduganella buxea</name>
    <dbReference type="NCBI Taxonomy" id="1949069"/>
    <lineage>
        <taxon>Bacteria</taxon>
        <taxon>Pseudomonadati</taxon>
        <taxon>Pseudomonadota</taxon>
        <taxon>Betaproteobacteria</taxon>
        <taxon>Burkholderiales</taxon>
        <taxon>Oxalobacteraceae</taxon>
        <taxon>Telluria group</taxon>
        <taxon>Pseudoduganella</taxon>
    </lineage>
</organism>
<dbReference type="AlphaFoldDB" id="A0A6I3T281"/>
<dbReference type="Proteomes" id="UP000622638">
    <property type="component" value="Unassembled WGS sequence"/>
</dbReference>
<dbReference type="RefSeq" id="WP_155472751.1">
    <property type="nucleotide sequence ID" value="NZ_BMKG01000004.1"/>
</dbReference>
<evidence type="ECO:0000313" key="3">
    <source>
        <dbReference type="Proteomes" id="UP000430634"/>
    </source>
</evidence>
<dbReference type="Gene3D" id="1.25.10.10">
    <property type="entry name" value="Leucine-rich Repeat Variant"/>
    <property type="match status" value="1"/>
</dbReference>
<dbReference type="InterPro" id="IPR011989">
    <property type="entry name" value="ARM-like"/>
</dbReference>
<reference evidence="4" key="2">
    <citation type="journal article" date="2019" name="Int. J. Syst. Evol. Microbiol.">
        <title>The Global Catalogue of Microorganisms (GCM) 10K type strain sequencing project: providing services to taxonomists for standard genome sequencing and annotation.</title>
        <authorList>
            <consortium name="The Broad Institute Genomics Platform"/>
            <consortium name="The Broad Institute Genome Sequencing Center for Infectious Disease"/>
            <person name="Wu L."/>
            <person name="Ma J."/>
        </authorList>
    </citation>
    <scope>NUCLEOTIDE SEQUENCE [LARGE SCALE GENOMIC DNA]</scope>
    <source>
        <strain evidence="4">CGMCC 1.15931</strain>
    </source>
</reference>
<dbReference type="EMBL" id="WNKZ01000087">
    <property type="protein sequence ID" value="MTV55484.1"/>
    <property type="molecule type" value="Genomic_DNA"/>
</dbReference>
<protein>
    <submittedName>
        <fullName evidence="2">Uncharacterized protein</fullName>
    </submittedName>
</protein>
<reference evidence="1" key="1">
    <citation type="journal article" date="2014" name="Int. J. Syst. Evol. Microbiol.">
        <title>Complete genome of a new Firmicutes species belonging to the dominant human colonic microbiota ('Ruminococcus bicirculans') reveals two chromosomes and a selective capacity to utilize plant glucans.</title>
        <authorList>
            <consortium name="NISC Comparative Sequencing Program"/>
            <person name="Wegmann U."/>
            <person name="Louis P."/>
            <person name="Goesmann A."/>
            <person name="Henrissat B."/>
            <person name="Duncan S.H."/>
            <person name="Flint H.J."/>
        </authorList>
    </citation>
    <scope>NUCLEOTIDE SEQUENCE</scope>
    <source>
        <strain evidence="1">CGMCC 1.15931</strain>
    </source>
</reference>
<dbReference type="Proteomes" id="UP000430634">
    <property type="component" value="Unassembled WGS sequence"/>
</dbReference>
<accession>A0A6I3T281</accession>
<dbReference type="OrthoDB" id="8778913at2"/>
<evidence type="ECO:0000313" key="1">
    <source>
        <dbReference type="EMBL" id="GGB92689.1"/>
    </source>
</evidence>
<proteinExistence type="predicted"/>
<gene>
    <name evidence="1" type="ORF">GCM10011572_13340</name>
    <name evidence="2" type="ORF">GM672_22420</name>
</gene>
<reference evidence="1" key="4">
    <citation type="submission" date="2024-05" db="EMBL/GenBank/DDBJ databases">
        <authorList>
            <person name="Sun Q."/>
            <person name="Zhou Y."/>
        </authorList>
    </citation>
    <scope>NUCLEOTIDE SEQUENCE</scope>
    <source>
        <strain evidence="1">CGMCC 1.15931</strain>
    </source>
</reference>
<name>A0A6I3T281_9BURK</name>